<dbReference type="Gene3D" id="1.20.1250.20">
    <property type="entry name" value="MFS general substrate transporter like domains"/>
    <property type="match status" value="1"/>
</dbReference>
<evidence type="ECO:0000256" key="3">
    <source>
        <dbReference type="ARBA" id="ARBA00022989"/>
    </source>
</evidence>
<evidence type="ECO:0000256" key="6">
    <source>
        <dbReference type="SAM" id="Phobius"/>
    </source>
</evidence>
<dbReference type="WBParaSite" id="HCON_00152830-00001">
    <property type="protein sequence ID" value="HCON_00152830-00001"/>
    <property type="gene ID" value="HCON_00152830"/>
</dbReference>
<dbReference type="PANTHER" id="PTHR24064">
    <property type="entry name" value="SOLUTE CARRIER FAMILY 22 MEMBER"/>
    <property type="match status" value="1"/>
</dbReference>
<feature type="transmembrane region" description="Helical" evidence="6">
    <location>
        <begin position="62"/>
        <end position="82"/>
    </location>
</feature>
<keyword evidence="3 6" id="KW-1133">Transmembrane helix</keyword>
<dbReference type="GO" id="GO:0022857">
    <property type="term" value="F:transmembrane transporter activity"/>
    <property type="evidence" value="ECO:0007669"/>
    <property type="project" value="InterPro"/>
</dbReference>
<evidence type="ECO:0000259" key="7">
    <source>
        <dbReference type="PROSITE" id="PS50850"/>
    </source>
</evidence>
<dbReference type="InterPro" id="IPR036259">
    <property type="entry name" value="MFS_trans_sf"/>
</dbReference>
<dbReference type="InterPro" id="IPR020846">
    <property type="entry name" value="MFS_dom"/>
</dbReference>
<comment type="subcellular location">
    <subcellularLocation>
        <location evidence="1">Membrane</location>
        <topology evidence="1">Multi-pass membrane protein</topology>
    </subcellularLocation>
</comment>
<reference evidence="9" key="1">
    <citation type="submission" date="2020-12" db="UniProtKB">
        <authorList>
            <consortium name="WormBaseParasite"/>
        </authorList>
    </citation>
    <scope>IDENTIFICATION</scope>
    <source>
        <strain evidence="9">MHco3</strain>
    </source>
</reference>
<sequence>MPVQTRQKPTGGEAETLLESTQSESADEKNDGTKENTIHRDRYADLDADKLMDAYGFGRYQFFGYFLSECMNFFYSAAMYVMPYVEPNPVLECTFKNESIPVDPECRIMAVDEGSPNGVCGIAIGTNLNIRDPPYSSSLITEFGISCSSFIWKEAGLTAFTIGAVLVVPGMSALSDEYGRRPVTVICLFIAFICHSLASVAPDYIIFILLRFIIGASSDTYYSVRTTLTCELLPSRSRAWITVVQTIAWVFGMFWVGLLSLFIHKWRLMYFACAAPGILTVVYYFFLPESPYWLIQHKEYKRIEHYIETANKWNNTVINIDACRREGPPPDEKRETCAAMARSPQMIKLLLINGFIEFVMAFYYFGLSFLSVDLSDDRFTAYMLSAFVELPGGLVVLPLMMYAGRRTLCLLSMVSQGIFVIVAPFFKIHPIYISEMTPTSVRSLSYSIINIAQSVGIIVAPYLRHVRLYPEYVKFAVVGVLCIIAGVLCMFLPETMDRPLPADIKDLTKNIDRVIDDSDTEEPLRKQNSHDSDNNSSIEGSITLQEGRL</sequence>
<dbReference type="GO" id="GO:0016020">
    <property type="term" value="C:membrane"/>
    <property type="evidence" value="ECO:0007669"/>
    <property type="project" value="UniProtKB-SubCell"/>
</dbReference>
<feature type="domain" description="Major facilitator superfamily (MFS) profile" evidence="7">
    <location>
        <begin position="113"/>
        <end position="497"/>
    </location>
</feature>
<feature type="transmembrane region" description="Helical" evidence="6">
    <location>
        <begin position="379"/>
        <end position="401"/>
    </location>
</feature>
<evidence type="ECO:0000256" key="4">
    <source>
        <dbReference type="ARBA" id="ARBA00023136"/>
    </source>
</evidence>
<dbReference type="PROSITE" id="PS50850">
    <property type="entry name" value="MFS"/>
    <property type="match status" value="1"/>
</dbReference>
<feature type="transmembrane region" description="Helical" evidence="6">
    <location>
        <begin position="243"/>
        <end position="263"/>
    </location>
</feature>
<feature type="compositionally biased region" description="Basic and acidic residues" evidence="5">
    <location>
        <begin position="518"/>
        <end position="533"/>
    </location>
</feature>
<dbReference type="InterPro" id="IPR005828">
    <property type="entry name" value="MFS_sugar_transport-like"/>
</dbReference>
<keyword evidence="4 6" id="KW-0472">Membrane</keyword>
<organism evidence="8 9">
    <name type="scientific">Haemonchus contortus</name>
    <name type="common">Barber pole worm</name>
    <dbReference type="NCBI Taxonomy" id="6289"/>
    <lineage>
        <taxon>Eukaryota</taxon>
        <taxon>Metazoa</taxon>
        <taxon>Ecdysozoa</taxon>
        <taxon>Nematoda</taxon>
        <taxon>Chromadorea</taxon>
        <taxon>Rhabditida</taxon>
        <taxon>Rhabditina</taxon>
        <taxon>Rhabditomorpha</taxon>
        <taxon>Strongyloidea</taxon>
        <taxon>Trichostrongylidae</taxon>
        <taxon>Haemonchus</taxon>
    </lineage>
</organism>
<dbReference type="Proteomes" id="UP000025227">
    <property type="component" value="Unplaced"/>
</dbReference>
<keyword evidence="2 6" id="KW-0812">Transmembrane</keyword>
<dbReference type="SUPFAM" id="SSF103473">
    <property type="entry name" value="MFS general substrate transporter"/>
    <property type="match status" value="1"/>
</dbReference>
<keyword evidence="8" id="KW-1185">Reference proteome</keyword>
<evidence type="ECO:0000256" key="5">
    <source>
        <dbReference type="SAM" id="MobiDB-lite"/>
    </source>
</evidence>
<evidence type="ECO:0000256" key="1">
    <source>
        <dbReference type="ARBA" id="ARBA00004141"/>
    </source>
</evidence>
<feature type="transmembrane region" description="Helical" evidence="6">
    <location>
        <begin position="155"/>
        <end position="174"/>
    </location>
</feature>
<feature type="compositionally biased region" description="Basic and acidic residues" evidence="5">
    <location>
        <begin position="26"/>
        <end position="36"/>
    </location>
</feature>
<dbReference type="OrthoDB" id="3936150at2759"/>
<evidence type="ECO:0000313" key="9">
    <source>
        <dbReference type="WBParaSite" id="HCON_00152830-00001"/>
    </source>
</evidence>
<dbReference type="AlphaFoldDB" id="A0A7I4YYA0"/>
<feature type="region of interest" description="Disordered" evidence="5">
    <location>
        <begin position="518"/>
        <end position="549"/>
    </location>
</feature>
<evidence type="ECO:0000313" key="8">
    <source>
        <dbReference type="Proteomes" id="UP000025227"/>
    </source>
</evidence>
<feature type="transmembrane region" description="Helical" evidence="6">
    <location>
        <begin position="349"/>
        <end position="367"/>
    </location>
</feature>
<proteinExistence type="predicted"/>
<feature type="region of interest" description="Disordered" evidence="5">
    <location>
        <begin position="1"/>
        <end position="36"/>
    </location>
</feature>
<feature type="transmembrane region" description="Helical" evidence="6">
    <location>
        <begin position="408"/>
        <end position="426"/>
    </location>
</feature>
<feature type="transmembrane region" description="Helical" evidence="6">
    <location>
        <begin position="269"/>
        <end position="287"/>
    </location>
</feature>
<evidence type="ECO:0000256" key="2">
    <source>
        <dbReference type="ARBA" id="ARBA00022692"/>
    </source>
</evidence>
<protein>
    <submittedName>
        <fullName evidence="9">MFS domain-containing protein</fullName>
    </submittedName>
</protein>
<feature type="transmembrane region" description="Helical" evidence="6">
    <location>
        <begin position="446"/>
        <end position="463"/>
    </location>
</feature>
<name>A0A7I4YYA0_HAECO</name>
<feature type="transmembrane region" description="Helical" evidence="6">
    <location>
        <begin position="475"/>
        <end position="493"/>
    </location>
</feature>
<dbReference type="Pfam" id="PF00083">
    <property type="entry name" value="Sugar_tr"/>
    <property type="match status" value="1"/>
</dbReference>
<accession>A0A7I4YYA0</accession>
<feature type="compositionally biased region" description="Polar residues" evidence="5">
    <location>
        <begin position="534"/>
        <end position="549"/>
    </location>
</feature>